<comment type="function">
    <text evidence="5">Bidirectionally degrades single-stranded DNA into large acid-insoluble oligonucleotides, which are then degraded further into small acid-soluble oligonucleotides.</text>
</comment>
<evidence type="ECO:0000256" key="4">
    <source>
        <dbReference type="ARBA" id="ARBA00022839"/>
    </source>
</evidence>
<dbReference type="InterPro" id="IPR003753">
    <property type="entry name" value="Exonuc_VII_L"/>
</dbReference>
<evidence type="ECO:0000313" key="9">
    <source>
        <dbReference type="EMBL" id="VDN45839.1"/>
    </source>
</evidence>
<comment type="catalytic activity">
    <reaction evidence="5 6">
        <text>Exonucleolytic cleavage in either 5'- to 3'- or 3'- to 5'-direction to yield nucleoside 5'-phosphates.</text>
        <dbReference type="EC" id="3.1.11.6"/>
    </reaction>
</comment>
<dbReference type="KEGG" id="cbar:PATL70BA_0004"/>
<organism evidence="9 10">
    <name type="scientific">Petrocella atlantisensis</name>
    <dbReference type="NCBI Taxonomy" id="2173034"/>
    <lineage>
        <taxon>Bacteria</taxon>
        <taxon>Bacillati</taxon>
        <taxon>Bacillota</taxon>
        <taxon>Clostridia</taxon>
        <taxon>Lachnospirales</taxon>
        <taxon>Vallitaleaceae</taxon>
        <taxon>Petrocella</taxon>
    </lineage>
</organism>
<protein>
    <recommendedName>
        <fullName evidence="5">Exodeoxyribonuclease 7 large subunit</fullName>
        <ecNumber evidence="5">3.1.11.6</ecNumber>
    </recommendedName>
    <alternativeName>
        <fullName evidence="5">Exodeoxyribonuclease VII large subunit</fullName>
        <shortName evidence="5">Exonuclease VII large subunit</shortName>
    </alternativeName>
</protein>
<dbReference type="InterPro" id="IPR020579">
    <property type="entry name" value="Exonuc_VII_lsu_C"/>
</dbReference>
<dbReference type="InterPro" id="IPR025824">
    <property type="entry name" value="OB-fold_nuc-bd_dom"/>
</dbReference>
<evidence type="ECO:0000259" key="8">
    <source>
        <dbReference type="Pfam" id="PF13742"/>
    </source>
</evidence>
<comment type="subcellular location">
    <subcellularLocation>
        <location evidence="5 6">Cytoplasm</location>
    </subcellularLocation>
</comment>
<dbReference type="GO" id="GO:0009318">
    <property type="term" value="C:exodeoxyribonuclease VII complex"/>
    <property type="evidence" value="ECO:0007669"/>
    <property type="project" value="UniProtKB-UniRule"/>
</dbReference>
<dbReference type="Pfam" id="PF02601">
    <property type="entry name" value="Exonuc_VII_L"/>
    <property type="match status" value="1"/>
</dbReference>
<dbReference type="EMBL" id="LR130778">
    <property type="protein sequence ID" value="VDN45839.1"/>
    <property type="molecule type" value="Genomic_DNA"/>
</dbReference>
<dbReference type="PANTHER" id="PTHR30008:SF0">
    <property type="entry name" value="EXODEOXYRIBONUCLEASE 7 LARGE SUBUNIT"/>
    <property type="match status" value="1"/>
</dbReference>
<dbReference type="GO" id="GO:0006308">
    <property type="term" value="P:DNA catabolic process"/>
    <property type="evidence" value="ECO:0007669"/>
    <property type="project" value="UniProtKB-UniRule"/>
</dbReference>
<dbReference type="GO" id="GO:0005737">
    <property type="term" value="C:cytoplasm"/>
    <property type="evidence" value="ECO:0007669"/>
    <property type="project" value="UniProtKB-SubCell"/>
</dbReference>
<evidence type="ECO:0000256" key="2">
    <source>
        <dbReference type="ARBA" id="ARBA00022722"/>
    </source>
</evidence>
<evidence type="ECO:0000256" key="5">
    <source>
        <dbReference type="HAMAP-Rule" id="MF_00378"/>
    </source>
</evidence>
<proteinExistence type="inferred from homology"/>
<keyword evidence="10" id="KW-1185">Reference proteome</keyword>
<keyword evidence="4 5" id="KW-0269">Exonuclease</keyword>
<dbReference type="HAMAP" id="MF_00378">
    <property type="entry name" value="Exonuc_7_L"/>
    <property type="match status" value="1"/>
</dbReference>
<dbReference type="NCBIfam" id="TIGR00237">
    <property type="entry name" value="xseA"/>
    <property type="match status" value="1"/>
</dbReference>
<dbReference type="GO" id="GO:0003676">
    <property type="term" value="F:nucleic acid binding"/>
    <property type="evidence" value="ECO:0007669"/>
    <property type="project" value="InterPro"/>
</dbReference>
<comment type="similarity">
    <text evidence="5 6">Belongs to the XseA family.</text>
</comment>
<dbReference type="PANTHER" id="PTHR30008">
    <property type="entry name" value="EXODEOXYRIBONUCLEASE 7 LARGE SUBUNIT"/>
    <property type="match status" value="1"/>
</dbReference>
<evidence type="ECO:0000259" key="7">
    <source>
        <dbReference type="Pfam" id="PF02601"/>
    </source>
</evidence>
<dbReference type="CDD" id="cd04489">
    <property type="entry name" value="ExoVII_LU_OBF"/>
    <property type="match status" value="1"/>
</dbReference>
<evidence type="ECO:0000256" key="6">
    <source>
        <dbReference type="RuleBase" id="RU004355"/>
    </source>
</evidence>
<gene>
    <name evidence="5 9" type="primary">xseA</name>
    <name evidence="9" type="ORF">PATL70BA_0004</name>
</gene>
<dbReference type="GO" id="GO:0008855">
    <property type="term" value="F:exodeoxyribonuclease VII activity"/>
    <property type="evidence" value="ECO:0007669"/>
    <property type="project" value="UniProtKB-UniRule"/>
</dbReference>
<name>A0A3P7RYG7_9FIRM</name>
<dbReference type="Proteomes" id="UP000279029">
    <property type="component" value="Chromosome"/>
</dbReference>
<dbReference type="RefSeq" id="WP_125135438.1">
    <property type="nucleotide sequence ID" value="NZ_LR130778.1"/>
</dbReference>
<dbReference type="AlphaFoldDB" id="A0A3P7RYG7"/>
<reference evidence="9 10" key="1">
    <citation type="submission" date="2018-09" db="EMBL/GenBank/DDBJ databases">
        <authorList>
            <person name="Postec A."/>
        </authorList>
    </citation>
    <scope>NUCLEOTIDE SEQUENCE [LARGE SCALE GENOMIC DNA]</scope>
    <source>
        <strain evidence="9">70B-A</strain>
    </source>
</reference>
<evidence type="ECO:0000256" key="3">
    <source>
        <dbReference type="ARBA" id="ARBA00022801"/>
    </source>
</evidence>
<accession>A0A3P7RYG7</accession>
<comment type="subunit">
    <text evidence="5">Heterooligomer composed of large and small subunits.</text>
</comment>
<sequence length="405" mass="46039">MEKQVLKVSHVNAYIKQLMDKDFILKNISVQGEISNYKAHSSGHLYFTLKDDESTISCVMFKTHVQNLGFEIENGMKIIVQGAVSVYERSGQYQIYVRKIMQDGLGILYQAFEALKKKLSAEGLFREEAKKPICKYAAHIGIITSDTGAAIRDIVQVAKRRNPYIKMTLYPALVQGTDAAQTIIKGIAYFNQEKNVDTIILGRGGGSIEDLWVFNEEALARSIFMSEIPIISAVGHETDFTISDFVADLRAPTPSAAAELAVYDYYTLQNNLNQLELTLRQAIYRQLDLKKKRLELLKIQLSHQHPGLKFERKYQYIVELEDKMKMLMANILRRKQHQLDLLEEQLKGLSPTQRLKEGYAYLSDLQFNKITSVNQLKDNDKVMVTLSDGHVIATVDTIEYNKGDA</sequence>
<evidence type="ECO:0000313" key="10">
    <source>
        <dbReference type="Proteomes" id="UP000279029"/>
    </source>
</evidence>
<dbReference type="Pfam" id="PF13742">
    <property type="entry name" value="tRNA_anti_2"/>
    <property type="match status" value="1"/>
</dbReference>
<dbReference type="EC" id="3.1.11.6" evidence="5"/>
<evidence type="ECO:0000256" key="1">
    <source>
        <dbReference type="ARBA" id="ARBA00022490"/>
    </source>
</evidence>
<keyword evidence="2 5" id="KW-0540">Nuclease</keyword>
<dbReference type="OrthoDB" id="9802795at2"/>
<keyword evidence="1 5" id="KW-0963">Cytoplasm</keyword>
<feature type="domain" description="Exonuclease VII large subunit C-terminal" evidence="7">
    <location>
        <begin position="124"/>
        <end position="325"/>
    </location>
</feature>
<keyword evidence="3 5" id="KW-0378">Hydrolase</keyword>
<feature type="domain" description="OB-fold nucleic acid binding" evidence="8">
    <location>
        <begin position="6"/>
        <end position="100"/>
    </location>
</feature>